<feature type="domain" description="Right handed beta helix" evidence="3">
    <location>
        <begin position="103"/>
        <end position="278"/>
    </location>
</feature>
<evidence type="ECO:0000313" key="4">
    <source>
        <dbReference type="EMBL" id="MDT0347958.1"/>
    </source>
</evidence>
<dbReference type="EMBL" id="JAVREJ010000001">
    <property type="protein sequence ID" value="MDT0347958.1"/>
    <property type="molecule type" value="Genomic_DNA"/>
</dbReference>
<feature type="region of interest" description="Disordered" evidence="1">
    <location>
        <begin position="281"/>
        <end position="303"/>
    </location>
</feature>
<dbReference type="PROSITE" id="PS51257">
    <property type="entry name" value="PROKAR_LIPOPROTEIN"/>
    <property type="match status" value="1"/>
</dbReference>
<dbReference type="SUPFAM" id="SSF51126">
    <property type="entry name" value="Pectin lyase-like"/>
    <property type="match status" value="1"/>
</dbReference>
<protein>
    <submittedName>
        <fullName evidence="4">Right-handed parallel beta-helix repeat-containing protein</fullName>
    </submittedName>
</protein>
<dbReference type="RefSeq" id="WP_311553858.1">
    <property type="nucleotide sequence ID" value="NZ_JAVREJ010000001.1"/>
</dbReference>
<sequence length="303" mass="31567">MKEKWTLKIRISVAVVAAALVLAGCSAGTSPTSGWSGDAVTGTPAAPECRGDADDPQPGDVICFSGELDEPLKITVSGTSDAPIVYSGGGSATVPGIDVSADNVVVQGFISSGAESTGIRANGENVTVQDNKITQVKYDGDDVDGIRFFGNGAKILRNHVYDLEANEIEDSHVDCMQTFATSGPGSENVVIQGNRCEDIRAQCLMAEGPNDEGGSGEGVSRNWLFEGNYCDANAKAQSVALEDIQNVTIRGNEMVGKATKAFALGKGSTGVVVQDNEIGPDYNREVGFDDPSAQEGYNGPEAY</sequence>
<dbReference type="InterPro" id="IPR011050">
    <property type="entry name" value="Pectin_lyase_fold/virulence"/>
</dbReference>
<dbReference type="InterPro" id="IPR012334">
    <property type="entry name" value="Pectin_lyas_fold"/>
</dbReference>
<evidence type="ECO:0000313" key="5">
    <source>
        <dbReference type="Proteomes" id="UP001183202"/>
    </source>
</evidence>
<evidence type="ECO:0000256" key="1">
    <source>
        <dbReference type="SAM" id="MobiDB-lite"/>
    </source>
</evidence>
<keyword evidence="2" id="KW-0732">Signal</keyword>
<evidence type="ECO:0000256" key="2">
    <source>
        <dbReference type="SAM" id="SignalP"/>
    </source>
</evidence>
<dbReference type="Gene3D" id="2.160.20.10">
    <property type="entry name" value="Single-stranded right-handed beta-helix, Pectin lyase-like"/>
    <property type="match status" value="2"/>
</dbReference>
<name>A0ABU2N228_9PSEU</name>
<dbReference type="Proteomes" id="UP001183202">
    <property type="component" value="Unassembled WGS sequence"/>
</dbReference>
<keyword evidence="5" id="KW-1185">Reference proteome</keyword>
<feature type="chain" id="PRO_5046865091" evidence="2">
    <location>
        <begin position="28"/>
        <end position="303"/>
    </location>
</feature>
<dbReference type="Pfam" id="PF13229">
    <property type="entry name" value="Beta_helix"/>
    <property type="match status" value="1"/>
</dbReference>
<evidence type="ECO:0000259" key="3">
    <source>
        <dbReference type="Pfam" id="PF13229"/>
    </source>
</evidence>
<organism evidence="4 5">
    <name type="scientific">Pseudonocardia charpentierae</name>
    <dbReference type="NCBI Taxonomy" id="3075545"/>
    <lineage>
        <taxon>Bacteria</taxon>
        <taxon>Bacillati</taxon>
        <taxon>Actinomycetota</taxon>
        <taxon>Actinomycetes</taxon>
        <taxon>Pseudonocardiales</taxon>
        <taxon>Pseudonocardiaceae</taxon>
        <taxon>Pseudonocardia</taxon>
    </lineage>
</organism>
<gene>
    <name evidence="4" type="ORF">RM445_00275</name>
</gene>
<feature type="region of interest" description="Disordered" evidence="1">
    <location>
        <begin position="28"/>
        <end position="57"/>
    </location>
</feature>
<proteinExistence type="predicted"/>
<dbReference type="InterPro" id="IPR039448">
    <property type="entry name" value="Beta_helix"/>
</dbReference>
<dbReference type="InterPro" id="IPR006626">
    <property type="entry name" value="PbH1"/>
</dbReference>
<feature type="signal peptide" evidence="2">
    <location>
        <begin position="1"/>
        <end position="27"/>
    </location>
</feature>
<comment type="caution">
    <text evidence="4">The sequence shown here is derived from an EMBL/GenBank/DDBJ whole genome shotgun (WGS) entry which is preliminary data.</text>
</comment>
<reference evidence="5" key="1">
    <citation type="submission" date="2023-07" db="EMBL/GenBank/DDBJ databases">
        <title>30 novel species of actinomycetes from the DSMZ collection.</title>
        <authorList>
            <person name="Nouioui I."/>
        </authorList>
    </citation>
    <scope>NUCLEOTIDE SEQUENCE [LARGE SCALE GENOMIC DNA]</scope>
    <source>
        <strain evidence="5">DSM 45834</strain>
    </source>
</reference>
<accession>A0ABU2N228</accession>
<dbReference type="SMART" id="SM00710">
    <property type="entry name" value="PbH1"/>
    <property type="match status" value="3"/>
</dbReference>